<keyword evidence="3 6" id="KW-0812">Transmembrane</keyword>
<dbReference type="PANTHER" id="PTHR30482">
    <property type="entry name" value="HIGH-AFFINITY BRANCHED-CHAIN AMINO ACID TRANSPORT SYSTEM PERMEASE"/>
    <property type="match status" value="1"/>
</dbReference>
<evidence type="ECO:0000256" key="3">
    <source>
        <dbReference type="ARBA" id="ARBA00022692"/>
    </source>
</evidence>
<dbReference type="InterPro" id="IPR001851">
    <property type="entry name" value="ABC_transp_permease"/>
</dbReference>
<feature type="transmembrane region" description="Helical" evidence="6">
    <location>
        <begin position="151"/>
        <end position="173"/>
    </location>
</feature>
<evidence type="ECO:0000313" key="7">
    <source>
        <dbReference type="EMBL" id="TCK30946.1"/>
    </source>
</evidence>
<organism evidence="7 8">
    <name type="scientific">Ancylobacter aquaticus</name>
    <dbReference type="NCBI Taxonomy" id="100"/>
    <lineage>
        <taxon>Bacteria</taxon>
        <taxon>Pseudomonadati</taxon>
        <taxon>Pseudomonadota</taxon>
        <taxon>Alphaproteobacteria</taxon>
        <taxon>Hyphomicrobiales</taxon>
        <taxon>Xanthobacteraceae</taxon>
        <taxon>Ancylobacter</taxon>
    </lineage>
</organism>
<keyword evidence="8" id="KW-1185">Reference proteome</keyword>
<feature type="transmembrane region" description="Helical" evidence="6">
    <location>
        <begin position="236"/>
        <end position="266"/>
    </location>
</feature>
<dbReference type="RefSeq" id="WP_131834211.1">
    <property type="nucleotide sequence ID" value="NZ_SMFY01000001.1"/>
</dbReference>
<reference evidence="7 8" key="1">
    <citation type="submission" date="2019-03" db="EMBL/GenBank/DDBJ databases">
        <title>Genomic Encyclopedia of Type Strains, Phase IV (KMG-IV): sequencing the most valuable type-strain genomes for metagenomic binning, comparative biology and taxonomic classification.</title>
        <authorList>
            <person name="Goeker M."/>
        </authorList>
    </citation>
    <scope>NUCLEOTIDE SEQUENCE [LARGE SCALE GENOMIC DNA]</scope>
    <source>
        <strain evidence="7 8">DSM 101</strain>
    </source>
</reference>
<accession>A0A4V2PK37</accession>
<proteinExistence type="predicted"/>
<dbReference type="Pfam" id="PF02653">
    <property type="entry name" value="BPD_transp_2"/>
    <property type="match status" value="1"/>
</dbReference>
<feature type="transmembrane region" description="Helical" evidence="6">
    <location>
        <begin position="49"/>
        <end position="71"/>
    </location>
</feature>
<gene>
    <name evidence="7" type="ORF">EV667_1050</name>
</gene>
<evidence type="ECO:0000256" key="4">
    <source>
        <dbReference type="ARBA" id="ARBA00022989"/>
    </source>
</evidence>
<evidence type="ECO:0000256" key="1">
    <source>
        <dbReference type="ARBA" id="ARBA00004651"/>
    </source>
</evidence>
<dbReference type="Proteomes" id="UP000295030">
    <property type="component" value="Unassembled WGS sequence"/>
</dbReference>
<dbReference type="GO" id="GO:0005886">
    <property type="term" value="C:plasma membrane"/>
    <property type="evidence" value="ECO:0007669"/>
    <property type="project" value="UniProtKB-SubCell"/>
</dbReference>
<comment type="subcellular location">
    <subcellularLocation>
        <location evidence="1">Cell membrane</location>
        <topology evidence="1">Multi-pass membrane protein</topology>
    </subcellularLocation>
</comment>
<comment type="caution">
    <text evidence="7">The sequence shown here is derived from an EMBL/GenBank/DDBJ whole genome shotgun (WGS) entry which is preliminary data.</text>
</comment>
<keyword evidence="4 6" id="KW-1133">Transmembrane helix</keyword>
<keyword evidence="5 6" id="KW-0472">Membrane</keyword>
<evidence type="ECO:0000256" key="6">
    <source>
        <dbReference type="SAM" id="Phobius"/>
    </source>
</evidence>
<dbReference type="InterPro" id="IPR043428">
    <property type="entry name" value="LivM-like"/>
</dbReference>
<dbReference type="OrthoDB" id="9804361at2"/>
<dbReference type="AlphaFoldDB" id="A0A4V2PK37"/>
<dbReference type="PANTHER" id="PTHR30482:SF10">
    <property type="entry name" value="HIGH-AFFINITY BRANCHED-CHAIN AMINO ACID TRANSPORT PROTEIN BRAE"/>
    <property type="match status" value="1"/>
</dbReference>
<protein>
    <submittedName>
        <fullName evidence="7">Amino acid/amide ABC transporter membrane protein 2 (HAAT family)</fullName>
    </submittedName>
</protein>
<keyword evidence="2" id="KW-1003">Cell membrane</keyword>
<name>A0A4V2PK37_ANCAQ</name>
<feature type="transmembrane region" description="Helical" evidence="6">
    <location>
        <begin position="281"/>
        <end position="304"/>
    </location>
</feature>
<evidence type="ECO:0000313" key="8">
    <source>
        <dbReference type="Proteomes" id="UP000295030"/>
    </source>
</evidence>
<dbReference type="EMBL" id="SMFY01000001">
    <property type="protein sequence ID" value="TCK30946.1"/>
    <property type="molecule type" value="Genomic_DNA"/>
</dbReference>
<dbReference type="CDD" id="cd06581">
    <property type="entry name" value="TM_PBP1_LivM_like"/>
    <property type="match status" value="1"/>
</dbReference>
<evidence type="ECO:0000256" key="2">
    <source>
        <dbReference type="ARBA" id="ARBA00022475"/>
    </source>
</evidence>
<sequence length="320" mass="33645">MRSGFPLYAAMVAGLLILATTPLYADNYVVRTAAIVAMYGALATSWNFIGGFTGYPSFSTAAFFGLGAYVGAICQRNGIPMGLAWAIATVTVAGFAALLGGIILRLRGHYFAIGSIAVVELCRLVVSSWSSLTGGGDGLNLPLMAWPPEQLMRFFLFVMLGILLASLIATILVDRSRLGFGLRCIHQNEDAAAMVGINTTAYKIAAYTLSAMFCATAGAAYASWTGYIDPTDSFQIVMTVKVVVMALLGGAGTILGPALGAAAFVLLEELFWANFLDWNRAILGVVIVLLIFFLPGGLLSLGVLRRLRAATGSAKAEGGK</sequence>
<dbReference type="GO" id="GO:0015658">
    <property type="term" value="F:branched-chain amino acid transmembrane transporter activity"/>
    <property type="evidence" value="ECO:0007669"/>
    <property type="project" value="InterPro"/>
</dbReference>
<feature type="transmembrane region" description="Helical" evidence="6">
    <location>
        <begin position="83"/>
        <end position="104"/>
    </location>
</feature>
<evidence type="ECO:0000256" key="5">
    <source>
        <dbReference type="ARBA" id="ARBA00023136"/>
    </source>
</evidence>